<organism evidence="11 12">
    <name type="scientific">Gracilimonas sediminicola</name>
    <dbReference type="NCBI Taxonomy" id="2952158"/>
    <lineage>
        <taxon>Bacteria</taxon>
        <taxon>Pseudomonadati</taxon>
        <taxon>Balneolota</taxon>
        <taxon>Balneolia</taxon>
        <taxon>Balneolales</taxon>
        <taxon>Balneolaceae</taxon>
        <taxon>Gracilimonas</taxon>
    </lineage>
</organism>
<keyword evidence="4 8" id="KW-0812">Transmembrane</keyword>
<dbReference type="Gene3D" id="2.40.170.20">
    <property type="entry name" value="TonB-dependent receptor, beta-barrel domain"/>
    <property type="match status" value="1"/>
</dbReference>
<accession>A0A9X2L4L2</accession>
<evidence type="ECO:0000313" key="12">
    <source>
        <dbReference type="Proteomes" id="UP001139125"/>
    </source>
</evidence>
<evidence type="ECO:0000256" key="7">
    <source>
        <dbReference type="ARBA" id="ARBA00023237"/>
    </source>
</evidence>
<dbReference type="GO" id="GO:0009279">
    <property type="term" value="C:cell outer membrane"/>
    <property type="evidence" value="ECO:0007669"/>
    <property type="project" value="UniProtKB-SubCell"/>
</dbReference>
<evidence type="ECO:0000256" key="2">
    <source>
        <dbReference type="ARBA" id="ARBA00022448"/>
    </source>
</evidence>
<dbReference type="EMBL" id="JANDBC010000002">
    <property type="protein sequence ID" value="MCP9292246.1"/>
    <property type="molecule type" value="Genomic_DNA"/>
</dbReference>
<evidence type="ECO:0000256" key="3">
    <source>
        <dbReference type="ARBA" id="ARBA00022452"/>
    </source>
</evidence>
<dbReference type="Gene3D" id="2.170.130.10">
    <property type="entry name" value="TonB-dependent receptor, plug domain"/>
    <property type="match status" value="1"/>
</dbReference>
<comment type="caution">
    <text evidence="11">The sequence shown here is derived from an EMBL/GenBank/DDBJ whole genome shotgun (WGS) entry which is preliminary data.</text>
</comment>
<comment type="similarity">
    <text evidence="8">Belongs to the TonB-dependent receptor family.</text>
</comment>
<protein>
    <submittedName>
        <fullName evidence="11">SusC/RagA family TonB-linked outer membrane protein</fullName>
    </submittedName>
</protein>
<dbReference type="SUPFAM" id="SSF49464">
    <property type="entry name" value="Carboxypeptidase regulatory domain-like"/>
    <property type="match status" value="1"/>
</dbReference>
<keyword evidence="12" id="KW-1185">Reference proteome</keyword>
<comment type="subcellular location">
    <subcellularLocation>
        <location evidence="1 8">Cell outer membrane</location>
        <topology evidence="1 8">Multi-pass membrane protein</topology>
    </subcellularLocation>
</comment>
<dbReference type="InterPro" id="IPR036942">
    <property type="entry name" value="Beta-barrel_TonB_sf"/>
</dbReference>
<dbReference type="SUPFAM" id="SSF56935">
    <property type="entry name" value="Porins"/>
    <property type="match status" value="1"/>
</dbReference>
<feature type="signal peptide" evidence="9">
    <location>
        <begin position="1"/>
        <end position="21"/>
    </location>
</feature>
<keyword evidence="6 8" id="KW-0472">Membrane</keyword>
<dbReference type="Proteomes" id="UP001139125">
    <property type="component" value="Unassembled WGS sequence"/>
</dbReference>
<dbReference type="InterPro" id="IPR023996">
    <property type="entry name" value="TonB-dep_OMP_SusC/RagA"/>
</dbReference>
<evidence type="ECO:0000256" key="4">
    <source>
        <dbReference type="ARBA" id="ARBA00022692"/>
    </source>
</evidence>
<dbReference type="Pfam" id="PF13715">
    <property type="entry name" value="CarbopepD_reg_2"/>
    <property type="match status" value="1"/>
</dbReference>
<keyword evidence="2 8" id="KW-0813">Transport</keyword>
<dbReference type="GO" id="GO:0015344">
    <property type="term" value="F:siderophore uptake transmembrane transporter activity"/>
    <property type="evidence" value="ECO:0007669"/>
    <property type="project" value="TreeGrafter"/>
</dbReference>
<keyword evidence="5 9" id="KW-0732">Signal</keyword>
<keyword evidence="3 8" id="KW-1134">Transmembrane beta strand</keyword>
<dbReference type="NCBIfam" id="TIGR04057">
    <property type="entry name" value="SusC_RagA_signa"/>
    <property type="match status" value="1"/>
</dbReference>
<dbReference type="RefSeq" id="WP_255135125.1">
    <property type="nucleotide sequence ID" value="NZ_JANDBC010000002.1"/>
</dbReference>
<dbReference type="NCBIfam" id="TIGR04056">
    <property type="entry name" value="OMP_RagA_SusC"/>
    <property type="match status" value="1"/>
</dbReference>
<evidence type="ECO:0000256" key="9">
    <source>
        <dbReference type="SAM" id="SignalP"/>
    </source>
</evidence>
<evidence type="ECO:0000256" key="5">
    <source>
        <dbReference type="ARBA" id="ARBA00022729"/>
    </source>
</evidence>
<evidence type="ECO:0000259" key="10">
    <source>
        <dbReference type="Pfam" id="PF07715"/>
    </source>
</evidence>
<keyword evidence="7 8" id="KW-0998">Cell outer membrane</keyword>
<evidence type="ECO:0000256" key="6">
    <source>
        <dbReference type="ARBA" id="ARBA00023136"/>
    </source>
</evidence>
<evidence type="ECO:0000313" key="11">
    <source>
        <dbReference type="EMBL" id="MCP9292246.1"/>
    </source>
</evidence>
<dbReference type="Gene3D" id="2.60.40.1120">
    <property type="entry name" value="Carboxypeptidase-like, regulatory domain"/>
    <property type="match status" value="1"/>
</dbReference>
<evidence type="ECO:0000256" key="8">
    <source>
        <dbReference type="PROSITE-ProRule" id="PRU01360"/>
    </source>
</evidence>
<dbReference type="Pfam" id="PF07715">
    <property type="entry name" value="Plug"/>
    <property type="match status" value="1"/>
</dbReference>
<dbReference type="InterPro" id="IPR023997">
    <property type="entry name" value="TonB-dep_OMP_SusC/RagA_CS"/>
</dbReference>
<dbReference type="AlphaFoldDB" id="A0A9X2L4L2"/>
<dbReference type="InterPro" id="IPR039426">
    <property type="entry name" value="TonB-dep_rcpt-like"/>
</dbReference>
<name>A0A9X2L4L2_9BACT</name>
<sequence length="1093" mass="119852">MLKKLLFSTIMSMVFMSAAFAQSTTITGTVTDAETGDPLPQVAIYIVDLATGAATNIDGEYSISGVEYGTYTFRVSSVGYITIEQEMTVNANNNTFDFELAQDLQLLEDVVVTAFGVSREQKSIGYSVQDVDAEQLAQVDQNSVVGALGGKVAGVQVVGSPTMGGSERIRIRGVNGLSDGQPLFVVDGTPVDNSSFLVSGGGSARGRDLGNLASDIDLSSVQNVSVLKGAAASALYGNRAANGVILITTKNGQMGADQPVRIDFSNSTHFENVYILPDYQNQYGGGYTQDFLQYTDPADGQTYNGLNYAADESWGPRMDGTMYRPWWSWFDHDFDGDGQSEYGTEIPMEANPDNVRNFYETGVRISNKLSISGGSSNAAYRAGVNHTNQTGVYPNSDLDKTAINFNGSLNHNNKLTSSIAFNYVNTQGKGRPATGYSAAQGNPAQSMNQWFQRQLRMDYLKQYEQDNGTKMSWNIRSNTNTRPLYWDSPYFSVYENVQQDDRDRVYGNYNLSYNVNENIELLGKLHLDQYSFTVEDRIGSGGLEEDWYYIAQRSRREVNYELGARFNQDFEDISVSGYLGSNILTQDYSSVIQQTVGGLSTPNFFNIDASVNRPDVTSYKEQKEVRSLFGTATLGFRDFIYVEGSLRNDWSSALPEDNNSYLYYGLSGSLIFTEFDLFSNQDILSFGKLRASIAQVGSDLDPYRILQTFNSATPYGSQPTQSIPNVLSNPDLKPAISSDYEFGVDLRFFNGRLRTDVNYYNSVREDEIIQLDAPGSSGYNATLVNAGEFETTGWEVAVGTTPIESRDLSVDMTVNWSASTSRVVKLAEGIDTRLLESAFFGLQLYAEEGKEWGRAITSGGYGGTLRHENGKPIVNASGTAYELETNKDLGNILPDWNGGFDLDVNYKNFSLGAFVQFQKGGKFYSISRMFGAYSGLTQETVGNNNLGNPVRDPVLDANGNEVVSVPVGSANSASGGMLLEGVDSNGNEVAYLVDAPTYWLNKFFNKEEWLEDASYIKLREVSLTYNIPVSTIERLPLSRASVSLVAMNPLLIYSSVTGVDPSAIQNNANGFGFWEGGTIPGTRSFGFNINVGF</sequence>
<dbReference type="PANTHER" id="PTHR30069">
    <property type="entry name" value="TONB-DEPENDENT OUTER MEMBRANE RECEPTOR"/>
    <property type="match status" value="1"/>
</dbReference>
<dbReference type="InterPro" id="IPR012910">
    <property type="entry name" value="Plug_dom"/>
</dbReference>
<feature type="chain" id="PRO_5040994035" evidence="9">
    <location>
        <begin position="22"/>
        <end position="1093"/>
    </location>
</feature>
<dbReference type="PROSITE" id="PS52016">
    <property type="entry name" value="TONB_DEPENDENT_REC_3"/>
    <property type="match status" value="1"/>
</dbReference>
<dbReference type="InterPro" id="IPR037066">
    <property type="entry name" value="Plug_dom_sf"/>
</dbReference>
<dbReference type="InterPro" id="IPR008969">
    <property type="entry name" value="CarboxyPept-like_regulatory"/>
</dbReference>
<proteinExistence type="inferred from homology"/>
<gene>
    <name evidence="11" type="ORF">NM125_11730</name>
</gene>
<dbReference type="PANTHER" id="PTHR30069:SF29">
    <property type="entry name" value="HEMOGLOBIN AND HEMOGLOBIN-HAPTOGLOBIN-BINDING PROTEIN 1-RELATED"/>
    <property type="match status" value="1"/>
</dbReference>
<dbReference type="GO" id="GO:0044718">
    <property type="term" value="P:siderophore transmembrane transport"/>
    <property type="evidence" value="ECO:0007669"/>
    <property type="project" value="TreeGrafter"/>
</dbReference>
<evidence type="ECO:0000256" key="1">
    <source>
        <dbReference type="ARBA" id="ARBA00004571"/>
    </source>
</evidence>
<reference evidence="11" key="1">
    <citation type="submission" date="2022-06" db="EMBL/GenBank/DDBJ databases">
        <title>Gracilimonas sp. CAU 1638 isolated from sea sediment.</title>
        <authorList>
            <person name="Kim W."/>
        </authorList>
    </citation>
    <scope>NUCLEOTIDE SEQUENCE</scope>
    <source>
        <strain evidence="11">CAU 1638</strain>
    </source>
</reference>
<feature type="domain" description="TonB-dependent receptor plug" evidence="10">
    <location>
        <begin position="121"/>
        <end position="244"/>
    </location>
</feature>